<evidence type="ECO:0000313" key="1">
    <source>
        <dbReference type="EMBL" id="ONI37993.1"/>
    </source>
</evidence>
<reference evidence="1" key="1">
    <citation type="submission" date="2016-08" db="EMBL/GenBank/DDBJ databases">
        <authorList>
            <person name="Ngugi D.K."/>
            <person name="Miyake S."/>
            <person name="Stingl U."/>
        </authorList>
    </citation>
    <scope>NUCLEOTIDE SEQUENCE</scope>
    <source>
        <strain evidence="1">SCG-B11WGA-EpuloA1</strain>
    </source>
</reference>
<protein>
    <submittedName>
        <fullName evidence="1">Uncharacterized protein</fullName>
    </submittedName>
</protein>
<evidence type="ECO:0000313" key="2">
    <source>
        <dbReference type="Proteomes" id="UP000188605"/>
    </source>
</evidence>
<dbReference type="EMBL" id="LJDB01000100">
    <property type="protein sequence ID" value="ONI37993.1"/>
    <property type="molecule type" value="Genomic_DNA"/>
</dbReference>
<sequence length="429" mass="46621">MKIAILGCGTVGSGACKLLIQNASEIAKRAGEEIVIKKVLARTPKKAYDAGLDKSQICTSFEEILNDDEISLVIEAMGGIDFAYDCIIKSMEKGKNVITANKDLIAIKGKEIFETAERNNVDIMFEASVGGGIPVIGVIKNMLCGNKFSYIMGILNGTTNYILTKMDKERLSYDEALAEAMALGYAEPDPTADVEGLDPARKIAILASLGFNAICTLDEVYSEGITKIESSDIDIAKHYGYVIKLVALAKEKNGEIVLFVRPVFIPKSHPLASVNDSFNAVVIKADAIDEMMLYGRGAGSLPTASSIVGDVMAIAKNISTKTTGKDPYKFYNTKKVVSVNSIDSNFVVRLDIADEPNSLANVTKAFAKENISIKTILQPIKEENQASNLIIITHKTKEKNIESAVQKLQNSECVRKVKMFMCFDSIDDI</sequence>
<dbReference type="Proteomes" id="UP000188605">
    <property type="component" value="Unassembled WGS sequence"/>
</dbReference>
<name>A0ACC8X7S9_9FIRM</name>
<comment type="caution">
    <text evidence="1">The sequence shown here is derived from an EMBL/GenBank/DDBJ whole genome shotgun (WGS) entry which is preliminary data.</text>
</comment>
<gene>
    <name evidence="1" type="ORF">AN396_11735</name>
</gene>
<organism evidence="1 2">
    <name type="scientific">Candidatus Epulonipiscium fishelsonii</name>
    <dbReference type="NCBI Taxonomy" id="77094"/>
    <lineage>
        <taxon>Bacteria</taxon>
        <taxon>Bacillati</taxon>
        <taxon>Bacillota</taxon>
        <taxon>Clostridia</taxon>
        <taxon>Lachnospirales</taxon>
        <taxon>Lachnospiraceae</taxon>
        <taxon>Candidatus Epulonipiscium</taxon>
    </lineage>
</organism>
<keyword evidence="2" id="KW-1185">Reference proteome</keyword>
<proteinExistence type="predicted"/>
<accession>A0ACC8X7S9</accession>